<dbReference type="FunFam" id="2.130.10.10:FF:001057">
    <property type="entry name" value="Nuclear pore complex subunit Nup133, putative"/>
    <property type="match status" value="1"/>
</dbReference>
<dbReference type="GO" id="GO:0016973">
    <property type="term" value="P:poly(A)+ mRNA export from nucleus"/>
    <property type="evidence" value="ECO:0007669"/>
    <property type="project" value="TreeGrafter"/>
</dbReference>
<dbReference type="InterPro" id="IPR014908">
    <property type="entry name" value="Nucleoporin_Nup133/Nup155_N"/>
</dbReference>
<dbReference type="GO" id="GO:0031080">
    <property type="term" value="C:nuclear pore outer ring"/>
    <property type="evidence" value="ECO:0007669"/>
    <property type="project" value="TreeGrafter"/>
</dbReference>
<dbReference type="InterPro" id="IPR007187">
    <property type="entry name" value="Nucleoporin_Nup133/Nup155_C"/>
</dbReference>
<feature type="compositionally biased region" description="Polar residues" evidence="8">
    <location>
        <begin position="45"/>
        <end position="60"/>
    </location>
</feature>
<dbReference type="Gene3D" id="1.20.58.1380">
    <property type="match status" value="1"/>
</dbReference>
<evidence type="ECO:0000256" key="1">
    <source>
        <dbReference type="ARBA" id="ARBA00004259"/>
    </source>
</evidence>
<feature type="domain" description="Nucleoporin Nup133/Nup155-like N-terminal" evidence="10">
    <location>
        <begin position="117"/>
        <end position="573"/>
    </location>
</feature>
<comment type="similarity">
    <text evidence="2">Belongs to the nucleoporin Nup133 family.</text>
</comment>
<feature type="region of interest" description="Disordered" evidence="8">
    <location>
        <begin position="1"/>
        <end position="117"/>
    </location>
</feature>
<keyword evidence="5" id="KW-0653">Protein transport</keyword>
<dbReference type="OrthoDB" id="103454at2759"/>
<evidence type="ECO:0008006" key="13">
    <source>
        <dbReference type="Google" id="ProtNLM"/>
    </source>
</evidence>
<evidence type="ECO:0000256" key="2">
    <source>
        <dbReference type="ARBA" id="ARBA00005569"/>
    </source>
</evidence>
<comment type="caution">
    <text evidence="11">The sequence shown here is derived from an EMBL/GenBank/DDBJ whole genome shotgun (WGS) entry which is preliminary data.</text>
</comment>
<dbReference type="Pfam" id="PF03177">
    <property type="entry name" value="Nucleoporin_C"/>
    <property type="match status" value="1"/>
</dbReference>
<keyword evidence="4" id="KW-0509">mRNA transport</keyword>
<evidence type="ECO:0000256" key="5">
    <source>
        <dbReference type="ARBA" id="ARBA00022927"/>
    </source>
</evidence>
<dbReference type="PANTHER" id="PTHR13405">
    <property type="entry name" value="NUCLEAR PORE COMPLEX PROTEIN NUP133"/>
    <property type="match status" value="1"/>
</dbReference>
<dbReference type="Proteomes" id="UP001140453">
    <property type="component" value="Unassembled WGS sequence"/>
</dbReference>
<feature type="compositionally biased region" description="Polar residues" evidence="8">
    <location>
        <begin position="1"/>
        <end position="10"/>
    </location>
</feature>
<feature type="domain" description="Nucleoporin Nup133/Nup155-like C-terminal" evidence="9">
    <location>
        <begin position="685"/>
        <end position="1271"/>
    </location>
</feature>
<reference evidence="11" key="1">
    <citation type="submission" date="2022-10" db="EMBL/GenBank/DDBJ databases">
        <title>Tapping the CABI collections for fungal endophytes: first genome assemblies for Collariella, Neodidymelliopsis, Ascochyta clinopodiicola, Didymella pomorum, Didymosphaeria variabile, Neocosmospora piperis and Neocucurbitaria cava.</title>
        <authorList>
            <person name="Hill R."/>
        </authorList>
    </citation>
    <scope>NUCLEOTIDE SEQUENCE</scope>
    <source>
        <strain evidence="11">IMI 355082</strain>
    </source>
</reference>
<keyword evidence="3" id="KW-0813">Transport</keyword>
<keyword evidence="12" id="KW-1185">Reference proteome</keyword>
<protein>
    <recommendedName>
        <fullName evidence="13">Nuclear pore complex protein</fullName>
    </recommendedName>
</protein>
<name>A0A9W8Z1S8_9PEZI</name>
<dbReference type="GO" id="GO:0000972">
    <property type="term" value="P:transcription-dependent tethering of RNA polymerase II gene DNA at nuclear periphery"/>
    <property type="evidence" value="ECO:0007669"/>
    <property type="project" value="TreeGrafter"/>
</dbReference>
<evidence type="ECO:0000256" key="6">
    <source>
        <dbReference type="ARBA" id="ARBA00023010"/>
    </source>
</evidence>
<proteinExistence type="inferred from homology"/>
<feature type="compositionally biased region" description="Polar residues" evidence="8">
    <location>
        <begin position="24"/>
        <end position="35"/>
    </location>
</feature>
<dbReference type="GO" id="GO:0006606">
    <property type="term" value="P:protein import into nucleus"/>
    <property type="evidence" value="ECO:0007669"/>
    <property type="project" value="TreeGrafter"/>
</dbReference>
<dbReference type="SUPFAM" id="SSF117289">
    <property type="entry name" value="Nucleoporin domain"/>
    <property type="match status" value="1"/>
</dbReference>
<evidence type="ECO:0000256" key="7">
    <source>
        <dbReference type="ARBA" id="ARBA00023242"/>
    </source>
</evidence>
<organism evidence="11 12">
    <name type="scientific">Gnomoniopsis smithogilvyi</name>
    <dbReference type="NCBI Taxonomy" id="1191159"/>
    <lineage>
        <taxon>Eukaryota</taxon>
        <taxon>Fungi</taxon>
        <taxon>Dikarya</taxon>
        <taxon>Ascomycota</taxon>
        <taxon>Pezizomycotina</taxon>
        <taxon>Sordariomycetes</taxon>
        <taxon>Sordariomycetidae</taxon>
        <taxon>Diaporthales</taxon>
        <taxon>Gnomoniaceae</taxon>
        <taxon>Gnomoniopsis</taxon>
    </lineage>
</organism>
<evidence type="ECO:0000313" key="12">
    <source>
        <dbReference type="Proteomes" id="UP001140453"/>
    </source>
</evidence>
<dbReference type="Gene3D" id="2.130.10.10">
    <property type="entry name" value="YVTN repeat-like/Quinoprotein amine dehydrogenase"/>
    <property type="match status" value="1"/>
</dbReference>
<keyword evidence="6" id="KW-0811">Translocation</keyword>
<dbReference type="EMBL" id="JAPEVB010000001">
    <property type="protein sequence ID" value="KAJ4396158.1"/>
    <property type="molecule type" value="Genomic_DNA"/>
</dbReference>
<accession>A0A9W8Z1S8</accession>
<evidence type="ECO:0000256" key="4">
    <source>
        <dbReference type="ARBA" id="ARBA00022816"/>
    </source>
</evidence>
<evidence type="ECO:0000259" key="10">
    <source>
        <dbReference type="Pfam" id="PF08801"/>
    </source>
</evidence>
<evidence type="ECO:0000256" key="3">
    <source>
        <dbReference type="ARBA" id="ARBA00022448"/>
    </source>
</evidence>
<feature type="compositionally biased region" description="Basic and acidic residues" evidence="8">
    <location>
        <begin position="64"/>
        <end position="79"/>
    </location>
</feature>
<dbReference type="InterPro" id="IPR015943">
    <property type="entry name" value="WD40/YVTN_repeat-like_dom_sf"/>
</dbReference>
<sequence length="1412" mass="156558">MFSPSQTSSGGPAMATRSRRRQRNPSGDVSLTQQPKPKRARGPLTESTLTNPDVQNQNAQPEMLELKNDKVARLPKPDGLENAPPVTRALRSQVAVRSKKPKQGERTSKSDGSVELTKTNAYTVSKLQALPDRVRADPTARQHGVLDASNGYALCLTHTHAFVWQYASTTPSPETFTFSLPYPSKHASDPLPLGALVSPGSTAEEPGLVVVMPVSGKISFWEHISSAATLDYFRQQKTGVEETVPGMFSGEHVVQVTRSDSAGFILSFSSGRLAHLSVRDGQGKPGISVQFLRTTRGQSSGVLDSFFGGIRNALKSAVHGSDLAAVRVDPSNRAGLKTVVAATKGGRLHAWRVQRGGHHELITSLDARESIIHGVQQVLPLINTNADFELLDFTFVPRAIEDKYKQASRLSDALFKDDEGVQHLLLLVSLSDKRQSQYALVELEVEGDNFKVGMVRTISSYSTPFDPSATDRPRLYLPRPALIAFIIFDRAVVVASLAAPPETPDSQLQEENHVIPATFEDVIDLRNADSLEIVGTGLEEPLGPGLEADVSRSHRPKTKNPTALLLIRGIGVVKVALSDVDRFASEEPPVVTAKGKLEQAVFYGLKDDNPLVFEGRRTIPFSDEEIASAALELSEDILASKSSFLSGAPAATEINLRQRSAWLDKLMSHLNAQKVTLDRATKWQLLSNAEKLNMAREVWKLHEKFLSERPNHEKKTIISEAIECINEEEKKVPNRAAGELDRARTWFLHDSWRLDVFLPWTFQVIKHLRKNQLADDSNMTRFLYEAAHVFHVTLSGALQYRERKLDFYGLGGENVVYGILTEREDYQGLPRFWTSTDFICEYFFRLIELCQAWLTTHYPPETRAGAPDANQIMSIRDTMPSLVDQLILTLNESIRWSDGTGDDSMDADGVLFSDKCRSVLANSTNLILKIKDFGLSDGALEIAKKYNDNIALADLVVSQLVDLGEQLKKAAPGTSDQLSFKVESKKEQLIEFMGEHGPSFAFEAYKTLLAYGGPLKVLEFSPVDKFGYATSFLRNDKRLGKISWINDIEYEKDLPVAAKTLTDVADKEDQVWSKKIELSMGKLALLAEGASSNANIAEERSKAAKHDADLARVERDLEIIRIQDRTYQMLSPAFQDALDDEAAVELAMQSFAPKVPKKYKVLSDDLQVAMRDLVARKAMKALPLINLLTLIRLNDFGGTETDLFCSAIRIADLALHGEQKQQALRLIWRRCYVRDEWQKVNHTENMNDKAVLHILSQTQAYCTMVGCIRYRTCLSTVHLPALTNIPAADLNLTDTHEAVKEPYILTPAEALNVFTDAHEEPFGSEGDDPTLLEKRAEVMRWEDAALKKFIDKNSLAAVEHADRTVRFHGDTAMNGNGFANGSENGSKAANGHVLDSVEREDVKMDDDVDEIA</sequence>
<evidence type="ECO:0000259" key="9">
    <source>
        <dbReference type="Pfam" id="PF03177"/>
    </source>
</evidence>
<evidence type="ECO:0000256" key="8">
    <source>
        <dbReference type="SAM" id="MobiDB-lite"/>
    </source>
</evidence>
<gene>
    <name evidence="11" type="ORF">N0V93_000377</name>
</gene>
<dbReference type="InterPro" id="IPR037624">
    <property type="entry name" value="Nup133-like"/>
</dbReference>
<evidence type="ECO:0000313" key="11">
    <source>
        <dbReference type="EMBL" id="KAJ4396158.1"/>
    </source>
</evidence>
<dbReference type="PANTHER" id="PTHR13405:SF11">
    <property type="entry name" value="NUCLEAR PORE COMPLEX PROTEIN NUP133"/>
    <property type="match status" value="1"/>
</dbReference>
<keyword evidence="7" id="KW-0539">Nucleus</keyword>
<dbReference type="GO" id="GO:0017056">
    <property type="term" value="F:structural constituent of nuclear pore"/>
    <property type="evidence" value="ECO:0007669"/>
    <property type="project" value="InterPro"/>
</dbReference>
<comment type="subcellular location">
    <subcellularLocation>
        <location evidence="1">Nucleus envelope</location>
    </subcellularLocation>
</comment>
<dbReference type="Pfam" id="PF08801">
    <property type="entry name" value="Nucleoporin_N"/>
    <property type="match status" value="1"/>
</dbReference>